<sequence>PVNIAQEIEKTEEGKVKPDLRRNIIRQIVSSLCIETMYPGEHYLTAAQELIRRYPQLRDKSRTRCASWHAGIKNRARNVRKRMPPGLMEVDSARAKAKARQQSRRAELPGDHHSVPKKAVRNMVQVTDCGPGEDEETINGQVEFMKKEMKKTLWDKKKVQDAMNRTYKARRGWLNGANLTVTAVTDRYPALARAQEIRQEFRRLTGRDAEEGLDAFLEKKTEELYKLFLMKAASKRQAKEILEYSRGCSQEESATLLGNGALLLLPCLVNEKSTSILKKLV</sequence>
<organism evidence="1">
    <name type="scientific">Ixodes ricinus</name>
    <name type="common">Common tick</name>
    <name type="synonym">Acarus ricinus</name>
    <dbReference type="NCBI Taxonomy" id="34613"/>
    <lineage>
        <taxon>Eukaryota</taxon>
        <taxon>Metazoa</taxon>
        <taxon>Ecdysozoa</taxon>
        <taxon>Arthropoda</taxon>
        <taxon>Chelicerata</taxon>
        <taxon>Arachnida</taxon>
        <taxon>Acari</taxon>
        <taxon>Parasitiformes</taxon>
        <taxon>Ixodida</taxon>
        <taxon>Ixodoidea</taxon>
        <taxon>Ixodidae</taxon>
        <taxon>Ixodinae</taxon>
        <taxon>Ixodes</taxon>
    </lineage>
</organism>
<proteinExistence type="evidence at transcript level"/>
<dbReference type="EMBL" id="GEFM01006302">
    <property type="protein sequence ID" value="JAP69494.1"/>
    <property type="molecule type" value="mRNA"/>
</dbReference>
<feature type="non-terminal residue" evidence="1">
    <location>
        <position position="1"/>
    </location>
</feature>
<dbReference type="PANTHER" id="PTHR31025:SF25">
    <property type="entry name" value="ZINC FINGER (C2H2)-60"/>
    <property type="match status" value="1"/>
</dbReference>
<evidence type="ECO:0000313" key="1">
    <source>
        <dbReference type="EMBL" id="JAP69494.1"/>
    </source>
</evidence>
<dbReference type="AlphaFoldDB" id="A0A131XQ17"/>
<reference evidence="1" key="1">
    <citation type="submission" date="2016-02" db="EMBL/GenBank/DDBJ databases">
        <title>RNAseq analyses of the midgut from blood- or serum-fed Ixodes ricinus ticks.</title>
        <authorList>
            <person name="Perner J."/>
            <person name="Provaznik J."/>
            <person name="Schrenkova J."/>
            <person name="Urbanova V."/>
            <person name="Ribeiro J.M."/>
            <person name="Kopacek P."/>
        </authorList>
    </citation>
    <scope>NUCLEOTIDE SEQUENCE</scope>
    <source>
        <tissue evidence="1">Gut</tissue>
    </source>
</reference>
<dbReference type="PANTHER" id="PTHR31025">
    <property type="entry name" value="SI:CH211-196P9.1-RELATED"/>
    <property type="match status" value="1"/>
</dbReference>
<protein>
    <submittedName>
        <fullName evidence="1">Uncharacterized protein</fullName>
    </submittedName>
</protein>
<accession>A0A131XQ17</accession>
<name>A0A131XQ17_IXORI</name>